<keyword evidence="2" id="KW-1185">Reference proteome</keyword>
<dbReference type="Proteomes" id="UP000294498">
    <property type="component" value="Unassembled WGS sequence"/>
</dbReference>
<evidence type="ECO:0000313" key="2">
    <source>
        <dbReference type="Proteomes" id="UP000294498"/>
    </source>
</evidence>
<evidence type="ECO:0000313" key="1">
    <source>
        <dbReference type="EMBL" id="TDW96034.1"/>
    </source>
</evidence>
<organism evidence="1 2">
    <name type="scientific">Dinghuibacter silviterrae</name>
    <dbReference type="NCBI Taxonomy" id="1539049"/>
    <lineage>
        <taxon>Bacteria</taxon>
        <taxon>Pseudomonadati</taxon>
        <taxon>Bacteroidota</taxon>
        <taxon>Chitinophagia</taxon>
        <taxon>Chitinophagales</taxon>
        <taxon>Chitinophagaceae</taxon>
        <taxon>Dinghuibacter</taxon>
    </lineage>
</organism>
<name>A0A4R8DFL1_9BACT</name>
<sequence>MTDTAYQIVKKALLKKKAEVRVSPAAAKQFLLASGLGDILANAPSLKSGKSVATQKARGKKSPA</sequence>
<dbReference type="RefSeq" id="WP_133995940.1">
    <property type="nucleotide sequence ID" value="NZ_SODV01000002.1"/>
</dbReference>
<accession>A0A4R8DFL1</accession>
<reference evidence="1 2" key="1">
    <citation type="submission" date="2019-03" db="EMBL/GenBank/DDBJ databases">
        <title>Genomic Encyclopedia of Type Strains, Phase IV (KMG-IV): sequencing the most valuable type-strain genomes for metagenomic binning, comparative biology and taxonomic classification.</title>
        <authorList>
            <person name="Goeker M."/>
        </authorList>
    </citation>
    <scope>NUCLEOTIDE SEQUENCE [LARGE SCALE GENOMIC DNA]</scope>
    <source>
        <strain evidence="1 2">DSM 100059</strain>
    </source>
</reference>
<gene>
    <name evidence="1" type="ORF">EDB95_3856</name>
</gene>
<proteinExistence type="predicted"/>
<protein>
    <submittedName>
        <fullName evidence="1">Uncharacterized protein</fullName>
    </submittedName>
</protein>
<comment type="caution">
    <text evidence="1">The sequence shown here is derived from an EMBL/GenBank/DDBJ whole genome shotgun (WGS) entry which is preliminary data.</text>
</comment>
<dbReference type="EMBL" id="SODV01000002">
    <property type="protein sequence ID" value="TDW96034.1"/>
    <property type="molecule type" value="Genomic_DNA"/>
</dbReference>
<dbReference type="AlphaFoldDB" id="A0A4R8DFL1"/>